<dbReference type="InterPro" id="IPR036291">
    <property type="entry name" value="NAD(P)-bd_dom_sf"/>
</dbReference>
<protein>
    <submittedName>
        <fullName evidence="4">Phosphoglycerate dehydrogenase</fullName>
    </submittedName>
</protein>
<dbReference type="SUPFAM" id="SSF51735">
    <property type="entry name" value="NAD(P)-binding Rossmann-fold domains"/>
    <property type="match status" value="1"/>
</dbReference>
<dbReference type="OrthoDB" id="4324715at2"/>
<dbReference type="AlphaFoldDB" id="A0A1H1R2N2"/>
<proteinExistence type="predicted"/>
<evidence type="ECO:0000313" key="4">
    <source>
        <dbReference type="EMBL" id="SDS29775.1"/>
    </source>
</evidence>
<evidence type="ECO:0000256" key="1">
    <source>
        <dbReference type="ARBA" id="ARBA00023002"/>
    </source>
</evidence>
<dbReference type="SUPFAM" id="SSF52283">
    <property type="entry name" value="Formate/glycerate dehydrogenase catalytic domain-like"/>
    <property type="match status" value="1"/>
</dbReference>
<keyword evidence="5" id="KW-1185">Reference proteome</keyword>
<accession>A0A1H1R2N2</accession>
<dbReference type="Proteomes" id="UP000199103">
    <property type="component" value="Chromosome I"/>
</dbReference>
<dbReference type="CDD" id="cd05300">
    <property type="entry name" value="2-Hacid_dh_1"/>
    <property type="match status" value="1"/>
</dbReference>
<dbReference type="InterPro" id="IPR006140">
    <property type="entry name" value="D-isomer_DH_NAD-bd"/>
</dbReference>
<evidence type="ECO:0000313" key="5">
    <source>
        <dbReference type="Proteomes" id="UP000199103"/>
    </source>
</evidence>
<dbReference type="PANTHER" id="PTHR43333:SF1">
    <property type="entry name" value="D-ISOMER SPECIFIC 2-HYDROXYACID DEHYDROGENASE NAD-BINDING DOMAIN-CONTAINING PROTEIN"/>
    <property type="match status" value="1"/>
</dbReference>
<dbReference type="Gene3D" id="3.40.50.720">
    <property type="entry name" value="NAD(P)-binding Rossmann-like Domain"/>
    <property type="match status" value="2"/>
</dbReference>
<organism evidence="4 5">
    <name type="scientific">Microlunatus soli</name>
    <dbReference type="NCBI Taxonomy" id="630515"/>
    <lineage>
        <taxon>Bacteria</taxon>
        <taxon>Bacillati</taxon>
        <taxon>Actinomycetota</taxon>
        <taxon>Actinomycetes</taxon>
        <taxon>Propionibacteriales</taxon>
        <taxon>Propionibacteriaceae</taxon>
        <taxon>Microlunatus</taxon>
    </lineage>
</organism>
<keyword evidence="2" id="KW-0520">NAD</keyword>
<keyword evidence="1" id="KW-0560">Oxidoreductase</keyword>
<sequence length="338" mass="36481">MNAKGLLLAQPELPGALDRVRAIAAGRLVTLIEPYGPGTRLDRDLLADTEVLFADLPPDNVADATGLRWLQLGSHGYGQLAGRRLPAGCVVTNASGVNDIPIAEWCVMMMLALSRDLPGMLTAQQDRRWDRAPIFQNELRGKRLGLWGYGNIGRELAGLGHALGLTVTALSRSGSADRGLRYHSDRAIPAVTVDRMYPPGAEAEFLAELDFLVLTLPLTSATQAMVDAETLALLPPTAYLLNPARAGIVDEQALLHALRAGTIAGAALDDHYRTPMSADDPFWELPNTISTAHISGSTGSPHFRARIWDLFGANLERWQQGEQLTNVIDRADLELAAS</sequence>
<reference evidence="4 5" key="1">
    <citation type="submission" date="2016-10" db="EMBL/GenBank/DDBJ databases">
        <authorList>
            <person name="de Groot N.N."/>
        </authorList>
    </citation>
    <scope>NUCLEOTIDE SEQUENCE [LARGE SCALE GENOMIC DNA]</scope>
    <source>
        <strain evidence="4 5">DSM 21800</strain>
    </source>
</reference>
<name>A0A1H1R2N2_9ACTN</name>
<dbReference type="RefSeq" id="WP_091522245.1">
    <property type="nucleotide sequence ID" value="NZ_LT629772.1"/>
</dbReference>
<dbReference type="STRING" id="630515.SAMN04489812_1478"/>
<evidence type="ECO:0000256" key="2">
    <source>
        <dbReference type="ARBA" id="ARBA00023027"/>
    </source>
</evidence>
<gene>
    <name evidence="4" type="ORF">SAMN04489812_1478</name>
</gene>
<feature type="domain" description="D-isomer specific 2-hydroxyacid dehydrogenase NAD-binding" evidence="3">
    <location>
        <begin position="107"/>
        <end position="295"/>
    </location>
</feature>
<dbReference type="PANTHER" id="PTHR43333">
    <property type="entry name" value="2-HACID_DH_C DOMAIN-CONTAINING PROTEIN"/>
    <property type="match status" value="1"/>
</dbReference>
<dbReference type="GO" id="GO:0016491">
    <property type="term" value="F:oxidoreductase activity"/>
    <property type="evidence" value="ECO:0007669"/>
    <property type="project" value="UniProtKB-KW"/>
</dbReference>
<dbReference type="GO" id="GO:0051287">
    <property type="term" value="F:NAD binding"/>
    <property type="evidence" value="ECO:0007669"/>
    <property type="project" value="InterPro"/>
</dbReference>
<evidence type="ECO:0000259" key="3">
    <source>
        <dbReference type="Pfam" id="PF02826"/>
    </source>
</evidence>
<dbReference type="EMBL" id="LT629772">
    <property type="protein sequence ID" value="SDS29775.1"/>
    <property type="molecule type" value="Genomic_DNA"/>
</dbReference>
<dbReference type="Pfam" id="PF02826">
    <property type="entry name" value="2-Hacid_dh_C"/>
    <property type="match status" value="1"/>
</dbReference>